<accession>A0ABQ3VA82</accession>
<dbReference type="SMART" id="SM00507">
    <property type="entry name" value="HNHc"/>
    <property type="match status" value="1"/>
</dbReference>
<evidence type="ECO:0000259" key="1">
    <source>
        <dbReference type="SMART" id="SM00507"/>
    </source>
</evidence>
<organism evidence="2 3">
    <name type="scientific">Dictyobacter formicarum</name>
    <dbReference type="NCBI Taxonomy" id="2778368"/>
    <lineage>
        <taxon>Bacteria</taxon>
        <taxon>Bacillati</taxon>
        <taxon>Chloroflexota</taxon>
        <taxon>Ktedonobacteria</taxon>
        <taxon>Ktedonobacterales</taxon>
        <taxon>Dictyobacteraceae</taxon>
        <taxon>Dictyobacter</taxon>
    </lineage>
</organism>
<dbReference type="RefSeq" id="WP_236022774.1">
    <property type="nucleotide sequence ID" value="NZ_BNJJ01000001.1"/>
</dbReference>
<proteinExistence type="predicted"/>
<keyword evidence="3" id="KW-1185">Reference proteome</keyword>
<dbReference type="InterPro" id="IPR002711">
    <property type="entry name" value="HNH"/>
</dbReference>
<evidence type="ECO:0000313" key="2">
    <source>
        <dbReference type="EMBL" id="GHO82406.1"/>
    </source>
</evidence>
<feature type="domain" description="HNH nuclease" evidence="1">
    <location>
        <begin position="171"/>
        <end position="225"/>
    </location>
</feature>
<evidence type="ECO:0000313" key="3">
    <source>
        <dbReference type="Proteomes" id="UP000635565"/>
    </source>
</evidence>
<dbReference type="Pfam" id="PF08388">
    <property type="entry name" value="GIIM"/>
    <property type="match status" value="1"/>
</dbReference>
<name>A0ABQ3VA82_9CHLR</name>
<dbReference type="Proteomes" id="UP000635565">
    <property type="component" value="Unassembled WGS sequence"/>
</dbReference>
<dbReference type="InterPro" id="IPR013597">
    <property type="entry name" value="Mat_intron_G2"/>
</dbReference>
<protein>
    <recommendedName>
        <fullName evidence="1">HNH nuclease domain-containing protein</fullName>
    </recommendedName>
</protein>
<dbReference type="CDD" id="cd00085">
    <property type="entry name" value="HNHc"/>
    <property type="match status" value="1"/>
</dbReference>
<gene>
    <name evidence="2" type="ORF">KSZ_04120</name>
</gene>
<reference evidence="2 3" key="1">
    <citation type="journal article" date="2021" name="Int. J. Syst. Evol. Microbiol.">
        <title>Reticulibacter mediterranei gen. nov., sp. nov., within the new family Reticulibacteraceae fam. nov., and Ktedonospora formicarum gen. nov., sp. nov., Ktedonobacter robiniae sp. nov., Dictyobacter formicarum sp. nov. and Dictyobacter arantiisoli sp. nov., belonging to the class Ktedonobacteria.</title>
        <authorList>
            <person name="Yabe S."/>
            <person name="Zheng Y."/>
            <person name="Wang C.M."/>
            <person name="Sakai Y."/>
            <person name="Abe K."/>
            <person name="Yokota A."/>
            <person name="Donadio S."/>
            <person name="Cavaletti L."/>
            <person name="Monciardini P."/>
        </authorList>
    </citation>
    <scope>NUCLEOTIDE SEQUENCE [LARGE SCALE GENOMIC DNA]</scope>
    <source>
        <strain evidence="2 3">SOSP1-9</strain>
    </source>
</reference>
<comment type="caution">
    <text evidence="2">The sequence shown here is derived from an EMBL/GenBank/DDBJ whole genome shotgun (WGS) entry which is preliminary data.</text>
</comment>
<dbReference type="Pfam" id="PF01844">
    <property type="entry name" value="HNH"/>
    <property type="match status" value="1"/>
</dbReference>
<dbReference type="Gene3D" id="1.10.30.50">
    <property type="match status" value="1"/>
</dbReference>
<dbReference type="EMBL" id="BNJJ01000001">
    <property type="protein sequence ID" value="GHO82406.1"/>
    <property type="molecule type" value="Genomic_DNA"/>
</dbReference>
<dbReference type="InterPro" id="IPR003615">
    <property type="entry name" value="HNH_nuc"/>
</dbReference>
<sequence length="268" mass="31698">MSFHIKHYPAPQTSKTGWKLLIKPSKEAVAELRQKLCAQWKKAQGTNVQSVLAKLNPIIRGWANYHRIAVAKEIFNKLDHWMLRKAEHYTKWMHPNKSAEWRHQKYWGRLHLDRLDSWVFGDKPTGGYLLKFSWFPIERHKLVKGRSSPDDPTLKDYWMKRQAAKARDLTFSKQKLAKRQKGRCLECGESLFNEEEIQVHHRLAKSLGGKDLYSNLALVHLLCHQHIHAVTERSMRDCQQYNDRELLMEEKRMHHQSQQEENKELCGS</sequence>